<organism evidence="3 4">
    <name type="scientific">Chitinophaga pinensis</name>
    <dbReference type="NCBI Taxonomy" id="79329"/>
    <lineage>
        <taxon>Bacteria</taxon>
        <taxon>Pseudomonadati</taxon>
        <taxon>Bacteroidota</taxon>
        <taxon>Chitinophagia</taxon>
        <taxon>Chitinophagales</taxon>
        <taxon>Chitinophagaceae</taxon>
        <taxon>Chitinophaga</taxon>
    </lineage>
</organism>
<proteinExistence type="predicted"/>
<dbReference type="GO" id="GO:0016989">
    <property type="term" value="F:sigma factor antagonist activity"/>
    <property type="evidence" value="ECO:0007669"/>
    <property type="project" value="TreeGrafter"/>
</dbReference>
<dbReference type="Proteomes" id="UP000318815">
    <property type="component" value="Unassembled WGS sequence"/>
</dbReference>
<comment type="caution">
    <text evidence="3">The sequence shown here is derived from an EMBL/GenBank/DDBJ whole genome shotgun (WGS) entry which is preliminary data.</text>
</comment>
<accession>A0A5C6LLS2</accession>
<dbReference type="OrthoDB" id="1452822at2"/>
<dbReference type="EMBL" id="VOHS01000031">
    <property type="protein sequence ID" value="TWV96849.1"/>
    <property type="molecule type" value="Genomic_DNA"/>
</dbReference>
<gene>
    <name evidence="3" type="ORF">FEF09_22410</name>
</gene>
<dbReference type="PANTHER" id="PTHR30273:SF2">
    <property type="entry name" value="PROTEIN FECR"/>
    <property type="match status" value="1"/>
</dbReference>
<feature type="domain" description="FecR protein" evidence="1">
    <location>
        <begin position="125"/>
        <end position="214"/>
    </location>
</feature>
<dbReference type="Pfam" id="PF04773">
    <property type="entry name" value="FecR"/>
    <property type="match status" value="1"/>
</dbReference>
<feature type="domain" description="Protein FecR C-terminal" evidence="2">
    <location>
        <begin position="259"/>
        <end position="324"/>
    </location>
</feature>
<dbReference type="PIRSF" id="PIRSF018266">
    <property type="entry name" value="FecR"/>
    <property type="match status" value="1"/>
</dbReference>
<evidence type="ECO:0000313" key="3">
    <source>
        <dbReference type="EMBL" id="TWV96849.1"/>
    </source>
</evidence>
<reference evidence="3 4" key="1">
    <citation type="submission" date="2019-08" db="EMBL/GenBank/DDBJ databases">
        <title>Whole genome sequencing of chitin degrading bacteria Chitinophaga pinensis YS16.</title>
        <authorList>
            <person name="Singh R.P."/>
            <person name="Manchanda G."/>
            <person name="Maurya I.K."/>
            <person name="Joshi N.K."/>
            <person name="Srivastava A.K."/>
        </authorList>
    </citation>
    <scope>NUCLEOTIDE SEQUENCE [LARGE SCALE GENOMIC DNA]</scope>
    <source>
        <strain evidence="3 4">YS-16</strain>
    </source>
</reference>
<sequence length="335" mass="37936">MEQQELYLLITKHFNEQTAPWEEDFLADWLVSAEENRQTYSALKDIWQSSYQQHDEVLVNAALQDVKQRISRRPQSRLITIINQYRTQIAAAAVVAGIIISSVLYLRHNGDGNAIAYMEKKSLPGQVLKVTMPDSTVVHLAPQSSIRYAPDFGKGDRKIILEGEAFFDVSKDAHHPFTVQAGQLSVQVLGTRFNVAHYKGADSAAVSLVDGKVQVSVPAQPKPYELQPGQELYYDSHAQHAYTRTYDVESVTGWTSRLLVFRNETLAVVARRLEQLYDVEITFADPAMANYKLFAKFSDKPLNYILNVIKATDNLDYTIDGKKIRFTNNNAYQSR</sequence>
<evidence type="ECO:0000259" key="1">
    <source>
        <dbReference type="Pfam" id="PF04773"/>
    </source>
</evidence>
<name>A0A5C6LLS2_9BACT</name>
<evidence type="ECO:0000313" key="4">
    <source>
        <dbReference type="Proteomes" id="UP000318815"/>
    </source>
</evidence>
<dbReference type="Pfam" id="PF16344">
    <property type="entry name" value="FecR_C"/>
    <property type="match status" value="1"/>
</dbReference>
<dbReference type="Gene3D" id="3.55.50.30">
    <property type="match status" value="1"/>
</dbReference>
<evidence type="ECO:0000259" key="2">
    <source>
        <dbReference type="Pfam" id="PF16344"/>
    </source>
</evidence>
<dbReference type="InterPro" id="IPR006860">
    <property type="entry name" value="FecR"/>
</dbReference>
<dbReference type="InterPro" id="IPR012373">
    <property type="entry name" value="Ferrdict_sens_TM"/>
</dbReference>
<dbReference type="InterPro" id="IPR032508">
    <property type="entry name" value="FecR_C"/>
</dbReference>
<dbReference type="AlphaFoldDB" id="A0A5C6LLS2"/>
<dbReference type="PANTHER" id="PTHR30273">
    <property type="entry name" value="PERIPLASMIC SIGNAL SENSOR AND SIGMA FACTOR ACTIVATOR FECR-RELATED"/>
    <property type="match status" value="1"/>
</dbReference>
<dbReference type="Gene3D" id="2.60.120.1440">
    <property type="match status" value="1"/>
</dbReference>
<keyword evidence="4" id="KW-1185">Reference proteome</keyword>
<protein>
    <submittedName>
        <fullName evidence="3">DUF4974 domain-containing protein</fullName>
    </submittedName>
</protein>
<dbReference type="RefSeq" id="WP_146307177.1">
    <property type="nucleotide sequence ID" value="NZ_VOHS01000031.1"/>
</dbReference>